<accession>W7X7T2</accession>
<protein>
    <submittedName>
        <fullName evidence="2">Uncharacterized protein</fullName>
    </submittedName>
</protein>
<dbReference type="AlphaFoldDB" id="W7X7T2"/>
<name>W7X7T2_TETTS</name>
<feature type="compositionally biased region" description="Basic and acidic residues" evidence="1">
    <location>
        <begin position="112"/>
        <end position="124"/>
    </location>
</feature>
<keyword evidence="3" id="KW-1185">Reference proteome</keyword>
<feature type="compositionally biased region" description="Polar residues" evidence="1">
    <location>
        <begin position="319"/>
        <end position="340"/>
    </location>
</feature>
<feature type="region of interest" description="Disordered" evidence="1">
    <location>
        <begin position="542"/>
        <end position="605"/>
    </location>
</feature>
<gene>
    <name evidence="2" type="ORF">TTHERM_000348939</name>
</gene>
<evidence type="ECO:0000256" key="1">
    <source>
        <dbReference type="SAM" id="MobiDB-lite"/>
    </source>
</evidence>
<feature type="region of interest" description="Disordered" evidence="1">
    <location>
        <begin position="319"/>
        <end position="344"/>
    </location>
</feature>
<dbReference type="InParanoid" id="W7X7T2"/>
<feature type="compositionally biased region" description="Basic and acidic residues" evidence="1">
    <location>
        <begin position="507"/>
        <end position="517"/>
    </location>
</feature>
<evidence type="ECO:0000313" key="2">
    <source>
        <dbReference type="EMBL" id="EWS72483.1"/>
    </source>
</evidence>
<feature type="compositionally biased region" description="Basic residues" evidence="1">
    <location>
        <begin position="99"/>
        <end position="110"/>
    </location>
</feature>
<feature type="region of interest" description="Disordered" evidence="1">
    <location>
        <begin position="481"/>
        <end position="525"/>
    </location>
</feature>
<dbReference type="GeneID" id="24438557"/>
<reference evidence="3" key="1">
    <citation type="journal article" date="2006" name="PLoS Biol.">
        <title>Macronuclear genome sequence of the ciliate Tetrahymena thermophila, a model eukaryote.</title>
        <authorList>
            <person name="Eisen J.A."/>
            <person name="Coyne R.S."/>
            <person name="Wu M."/>
            <person name="Wu D."/>
            <person name="Thiagarajan M."/>
            <person name="Wortman J.R."/>
            <person name="Badger J.H."/>
            <person name="Ren Q."/>
            <person name="Amedeo P."/>
            <person name="Jones K.M."/>
            <person name="Tallon L.J."/>
            <person name="Delcher A.L."/>
            <person name="Salzberg S.L."/>
            <person name="Silva J.C."/>
            <person name="Haas B.J."/>
            <person name="Majoros W.H."/>
            <person name="Farzad M."/>
            <person name="Carlton J.M."/>
            <person name="Smith R.K. Jr."/>
            <person name="Garg J."/>
            <person name="Pearlman R.E."/>
            <person name="Karrer K.M."/>
            <person name="Sun L."/>
            <person name="Manning G."/>
            <person name="Elde N.C."/>
            <person name="Turkewitz A.P."/>
            <person name="Asai D.J."/>
            <person name="Wilkes D.E."/>
            <person name="Wang Y."/>
            <person name="Cai H."/>
            <person name="Collins K."/>
            <person name="Stewart B.A."/>
            <person name="Lee S.R."/>
            <person name="Wilamowska K."/>
            <person name="Weinberg Z."/>
            <person name="Ruzzo W.L."/>
            <person name="Wloga D."/>
            <person name="Gaertig J."/>
            <person name="Frankel J."/>
            <person name="Tsao C.-C."/>
            <person name="Gorovsky M.A."/>
            <person name="Keeling P.J."/>
            <person name="Waller R.F."/>
            <person name="Patron N.J."/>
            <person name="Cherry J.M."/>
            <person name="Stover N.A."/>
            <person name="Krieger C.J."/>
            <person name="del Toro C."/>
            <person name="Ryder H.F."/>
            <person name="Williamson S.C."/>
            <person name="Barbeau R.A."/>
            <person name="Hamilton E.P."/>
            <person name="Orias E."/>
        </authorList>
    </citation>
    <scope>NUCLEOTIDE SEQUENCE [LARGE SCALE GENOMIC DNA]</scope>
    <source>
        <strain evidence="3">SB210</strain>
    </source>
</reference>
<dbReference type="EMBL" id="GG662523">
    <property type="protein sequence ID" value="EWS72483.1"/>
    <property type="molecule type" value="Genomic_DNA"/>
</dbReference>
<sequence length="836" mass="97476">MKKAIKIKMREKNNSLIIQESQQTQSKLVKGSINRRKSLLVQNMSQRRIYLKRNALLNRKLMKILETCLKYTTKNRVQRIKRSIQDKKMVRQKDLYQRLRSKSKGKKNHQNNHGDGDENSKSEDATIYTVVNSSQLKSSTASQGRKANENIPFEETIYANNMTPNQNQQNYLEYQRQVNLSPRNDYNQNPLTPYNFAPQKAAAPVYEKQINIREEIIYQHPNNNDQRYQPQRISKLKQLQEHSVQTSEFINASNDVPENTNPVPFDPNLNKNYFKYLQMREDIEQEGAQIAENPPILQSFSNQPQEQPAAPIKKSFGMQTSEQIQQSKFNKSTSIKSSEMQSERAPIEFDPNLNKNYFKFLQMQDEIEKEKGLLPHFASQQQSVVQSKVFPNISQQLSPKQAQIEKNNVSLQTSDYLMYLKSQSQSNQDGNYKENKLYGEYSHEETPKQFVPFDPNLNKNYFKFLQMEEEKQRDDDILKQQFIPNSQKKSKQSIDDRLSSLQSVDHINTKKYEEETPKQTVPFDPHLNQNYFKYLAMQDQNSLNQSANSQKQDQQLQSNPQTKQFPEKSNSPLKRSQKFYQQPPSPSNQNKNSSMKSSISNQDQNKNYKLNGSIFYCDEEPAALQTDDPFMTNSQKQQQNLNNDIQKKDSGLDDFRQNLHKSNFQKPQEMQIAQKPDITISSIRSVSPRIDKNSQNIQHSVSPRNEIPQKKYDKDNKKVNLPQFNSNGLQLSQSQSQLFQSKMRGQITEQEQEALEQVYNILKTCQRGPQLKKADVDLNSLPFDVVLKSHIEIILKNFDNSEIITLQGFFQASEKSNNLNLFLNECQDFLKKRQKN</sequence>
<dbReference type="Proteomes" id="UP000009168">
    <property type="component" value="Unassembled WGS sequence"/>
</dbReference>
<proteinExistence type="predicted"/>
<evidence type="ECO:0000313" key="3">
    <source>
        <dbReference type="Proteomes" id="UP000009168"/>
    </source>
</evidence>
<feature type="compositionally biased region" description="Polar residues" evidence="1">
    <location>
        <begin position="542"/>
        <end position="580"/>
    </location>
</feature>
<feature type="region of interest" description="Disordered" evidence="1">
    <location>
        <begin position="690"/>
        <end position="712"/>
    </location>
</feature>
<feature type="compositionally biased region" description="Polar residues" evidence="1">
    <location>
        <begin position="693"/>
        <end position="703"/>
    </location>
</feature>
<feature type="region of interest" description="Disordered" evidence="1">
    <location>
        <begin position="97"/>
        <end position="124"/>
    </location>
</feature>
<organism evidence="2 3">
    <name type="scientific">Tetrahymena thermophila (strain SB210)</name>
    <dbReference type="NCBI Taxonomy" id="312017"/>
    <lineage>
        <taxon>Eukaryota</taxon>
        <taxon>Sar</taxon>
        <taxon>Alveolata</taxon>
        <taxon>Ciliophora</taxon>
        <taxon>Intramacronucleata</taxon>
        <taxon>Oligohymenophorea</taxon>
        <taxon>Hymenostomatida</taxon>
        <taxon>Tetrahymenina</taxon>
        <taxon>Tetrahymenidae</taxon>
        <taxon>Tetrahymena</taxon>
    </lineage>
</organism>
<dbReference type="KEGG" id="tet:TTHERM_000348939"/>
<dbReference type="RefSeq" id="XP_012654980.1">
    <property type="nucleotide sequence ID" value="XM_012799526.1"/>
</dbReference>
<feature type="compositionally biased region" description="Low complexity" evidence="1">
    <location>
        <begin position="587"/>
        <end position="602"/>
    </location>
</feature>